<dbReference type="Proteomes" id="UP000054874">
    <property type="component" value="Unassembled WGS sequence"/>
</dbReference>
<dbReference type="GO" id="GO:0071973">
    <property type="term" value="P:bacterial-type flagellum-dependent cell motility"/>
    <property type="evidence" value="ECO:0007669"/>
    <property type="project" value="InterPro"/>
</dbReference>
<dbReference type="NCBIfam" id="TIGR02550">
    <property type="entry name" value="flagell_flgL"/>
    <property type="match status" value="1"/>
</dbReference>
<dbReference type="Gene3D" id="1.20.1330.10">
    <property type="entry name" value="f41 fragment of flagellin, N-terminal domain"/>
    <property type="match status" value="2"/>
</dbReference>
<evidence type="ECO:0000313" key="2">
    <source>
        <dbReference type="EMBL" id="KSV60613.1"/>
    </source>
</evidence>
<dbReference type="PANTHER" id="PTHR42792">
    <property type="entry name" value="FLAGELLIN"/>
    <property type="match status" value="1"/>
</dbReference>
<protein>
    <recommendedName>
        <fullName evidence="1">Flagellin N-terminal domain-containing protein</fullName>
    </recommendedName>
</protein>
<dbReference type="EMBL" id="LNAM01000001">
    <property type="protein sequence ID" value="KSV60613.1"/>
    <property type="molecule type" value="Genomic_DNA"/>
</dbReference>
<gene>
    <name evidence="2" type="ORF">ASU35_00100</name>
</gene>
<organism evidence="2 3">
    <name type="scientific">Acetivibrio ethanolgignens</name>
    <dbReference type="NCBI Taxonomy" id="290052"/>
    <lineage>
        <taxon>Bacteria</taxon>
        <taxon>Bacillati</taxon>
        <taxon>Bacillota</taxon>
        <taxon>Clostridia</taxon>
        <taxon>Eubacteriales</taxon>
        <taxon>Oscillospiraceae</taxon>
        <taxon>Acetivibrio</taxon>
    </lineage>
</organism>
<dbReference type="RefSeq" id="WP_058351092.1">
    <property type="nucleotide sequence ID" value="NZ_CABMMD010000001.1"/>
</dbReference>
<dbReference type="Pfam" id="PF00669">
    <property type="entry name" value="Flagellin_N"/>
    <property type="match status" value="1"/>
</dbReference>
<evidence type="ECO:0000313" key="3">
    <source>
        <dbReference type="Proteomes" id="UP000054874"/>
    </source>
</evidence>
<dbReference type="AlphaFoldDB" id="A0A0V8QJ70"/>
<dbReference type="InterPro" id="IPR001492">
    <property type="entry name" value="Flagellin"/>
</dbReference>
<dbReference type="InterPro" id="IPR001029">
    <property type="entry name" value="Flagellin_N"/>
</dbReference>
<dbReference type="OrthoDB" id="9758307at2"/>
<comment type="caution">
    <text evidence="2">The sequence shown here is derived from an EMBL/GenBank/DDBJ whole genome shotgun (WGS) entry which is preliminary data.</text>
</comment>
<accession>A0A0V8QJ70</accession>
<sequence length="487" mass="55212">MRVTNRMMTSNTLNNIGRNKRNMFTAANQYETGQKIQRPSEDPVVAVRSLKYRTQLTELTQYVDKNIPDAFSWMDVTESAMKNVNEILTKMNTYCDQGANGTLETYDRNSIIETLQQYKEHIADMNNSDYAGRYVFTGYKTDVPMLFSREEKQYTYTIDETFAFADIEATSYVKGGARYDAAKNADDYAKQAPTLEMAQKIKLTYQNTDTEKPKVFIGGVDVSNKIVPKSLSEPAGACYTAGADEIIYVKETGELILGENLYKEAQKTDSIQVSYEKTNFEKGDVRPEHYFKCTAKNNVTGTTVQYAPPEIQKIQYEVNFSQMLTVNTLGKDAIPTYISSKIDELIKNVNQVFDMDKELTEVNKLIETEKDATKLETLKQLKEQLSTEQTLKKKVLQNAFASGLTMTQKAEEQVNIALSNHGSRYLRLQLTEDRLSNQKTDFKEMLTNNDYVDMETAIINYKNAGTAYNASLACAATIVKNTLLDFL</sequence>
<dbReference type="STRING" id="290052.ASU35_00100"/>
<keyword evidence="3" id="KW-1185">Reference proteome</keyword>
<dbReference type="GO" id="GO:0005198">
    <property type="term" value="F:structural molecule activity"/>
    <property type="evidence" value="ECO:0007669"/>
    <property type="project" value="InterPro"/>
</dbReference>
<dbReference type="PANTHER" id="PTHR42792:SF1">
    <property type="entry name" value="FLAGELLAR HOOK-ASSOCIATED PROTEIN 3"/>
    <property type="match status" value="1"/>
</dbReference>
<dbReference type="SUPFAM" id="SSF64518">
    <property type="entry name" value="Phase 1 flagellin"/>
    <property type="match status" value="1"/>
</dbReference>
<proteinExistence type="predicted"/>
<dbReference type="GO" id="GO:0009424">
    <property type="term" value="C:bacterial-type flagellum hook"/>
    <property type="evidence" value="ECO:0007669"/>
    <property type="project" value="InterPro"/>
</dbReference>
<name>A0A0V8QJ70_9FIRM</name>
<reference evidence="2 3" key="1">
    <citation type="submission" date="2015-11" db="EMBL/GenBank/DDBJ databases">
        <title>Butyribacter intestini gen. nov., sp. nov., a butyric acid-producing bacterium of the family Lachnospiraceae isolated from the human faeces.</title>
        <authorList>
            <person name="Zou Y."/>
            <person name="Xue W."/>
            <person name="Luo G."/>
            <person name="Lv M."/>
        </authorList>
    </citation>
    <scope>NUCLEOTIDE SEQUENCE [LARGE SCALE GENOMIC DNA]</scope>
    <source>
        <strain evidence="2 3">ACET-33324</strain>
    </source>
</reference>
<evidence type="ECO:0000259" key="1">
    <source>
        <dbReference type="Pfam" id="PF00669"/>
    </source>
</evidence>
<feature type="domain" description="Flagellin N-terminal" evidence="1">
    <location>
        <begin position="5"/>
        <end position="141"/>
    </location>
</feature>
<dbReference type="InterPro" id="IPR013384">
    <property type="entry name" value="Flagell_FlgL"/>
</dbReference>